<evidence type="ECO:0000259" key="12">
    <source>
        <dbReference type="PROSITE" id="PS50990"/>
    </source>
</evidence>
<dbReference type="RefSeq" id="WP_114790848.1">
    <property type="nucleotide sequence ID" value="NZ_CP139960.1"/>
</dbReference>
<sequence length="734" mass="81625">MRSTQLKAAQISLVHQQDKTDCGIACLLSLIKYYDGSNTLENLRILSGTNSIGTTLLGLYQAANSIGFTAEGCESDLDSLIKHPNPCILHVTASGNSYHYVVCFGYFPVSNKTTANEATQAFLIGDPAKGVSYYSKEELADIWHTKTCLTLSPNEHFIKTSNKRQAKIRWIKDLIREDTHLLSIGACLGIFVAGLSLAMAIFSQRLIDDILPNKNLVKLLGGIILVFLLLLIKEGLSILRQHFLIRQAKLFNIRIISFFFNHLLSLPKSFFDTHKIGDMTARLNDTSRIQRAISQLAGSVVIDVLAVLISLILVFAYSLPVGFICLLVMPLFYLLIYKNNASIVKRQKNVMVGYAAVEANYISTLQGIETVKNNNSQNLFQEANHNIYKKFQEAVYSLNSIQIKLSAIVSTLGVLFLIGILSYCCYEVLNNQLQIGELIAILSMCGTMLPAVANLAMISIPINEAKIAFDRMFDFASSKSEKAESNELISAFECLSANRLFFRFAGRKPLLKDISFTIRKGEIVALMGENGCGKSTIAELLQKNYTAESGDIFINKSLLLQHIDIAAWRNLVKIVPQDIHIFNATVLENIAFEDATQKTSEVIQFLKQYGFSPYIDAMPQSIMTIVGEGGINLSGGQKQMIAIARALYKKPQLLILDEATAAMDRNSEQFVLALLSKLKKQMGIIFITHRLHVLKSLCDRIYLLENGTITTSGSHSDLIKGHNLYGNYWQDILH</sequence>
<feature type="transmembrane region" description="Helical" evidence="9">
    <location>
        <begin position="215"/>
        <end position="232"/>
    </location>
</feature>
<keyword evidence="5" id="KW-0813">Transport</keyword>
<gene>
    <name evidence="13" type="ORF">U0035_20745</name>
</gene>
<evidence type="ECO:0000256" key="8">
    <source>
        <dbReference type="ARBA" id="ARBA00043264"/>
    </source>
</evidence>
<accession>A0ABZ0W7K3</accession>
<evidence type="ECO:0000256" key="2">
    <source>
        <dbReference type="ARBA" id="ARBA00022692"/>
    </source>
</evidence>
<evidence type="ECO:0000259" key="11">
    <source>
        <dbReference type="PROSITE" id="PS50929"/>
    </source>
</evidence>
<proteinExistence type="predicted"/>
<dbReference type="Gene3D" id="3.90.70.10">
    <property type="entry name" value="Cysteine proteinases"/>
    <property type="match status" value="1"/>
</dbReference>
<dbReference type="EMBL" id="CP139960">
    <property type="protein sequence ID" value="WQD38100.1"/>
    <property type="molecule type" value="Genomic_DNA"/>
</dbReference>
<dbReference type="SMART" id="SM00382">
    <property type="entry name" value="AAA"/>
    <property type="match status" value="1"/>
</dbReference>
<dbReference type="PROSITE" id="PS00211">
    <property type="entry name" value="ABC_TRANSPORTER_1"/>
    <property type="match status" value="1"/>
</dbReference>
<keyword evidence="8" id="KW-0080">Bacteriocin transport</keyword>
<organism evidence="13 14">
    <name type="scientific">Niabella yanshanensis</name>
    <dbReference type="NCBI Taxonomy" id="577386"/>
    <lineage>
        <taxon>Bacteria</taxon>
        <taxon>Pseudomonadati</taxon>
        <taxon>Bacteroidota</taxon>
        <taxon>Chitinophagia</taxon>
        <taxon>Chitinophagales</taxon>
        <taxon>Chitinophagaceae</taxon>
        <taxon>Niabella</taxon>
    </lineage>
</organism>
<keyword evidence="14" id="KW-1185">Reference proteome</keyword>
<dbReference type="Pfam" id="PF00005">
    <property type="entry name" value="ABC_tran"/>
    <property type="match status" value="1"/>
</dbReference>
<comment type="subcellular location">
    <subcellularLocation>
        <location evidence="1">Cell membrane</location>
        <topology evidence="1">Multi-pass membrane protein</topology>
    </subcellularLocation>
</comment>
<evidence type="ECO:0000256" key="4">
    <source>
        <dbReference type="ARBA" id="ARBA00022840"/>
    </source>
</evidence>
<evidence type="ECO:0000256" key="3">
    <source>
        <dbReference type="ARBA" id="ARBA00022741"/>
    </source>
</evidence>
<reference evidence="13 14" key="1">
    <citation type="submission" date="2023-12" db="EMBL/GenBank/DDBJ databases">
        <title>Genome sequencing and assembly of bacterial species from a model synthetic community.</title>
        <authorList>
            <person name="Hogle S.L."/>
        </authorList>
    </citation>
    <scope>NUCLEOTIDE SEQUENCE [LARGE SCALE GENOMIC DNA]</scope>
    <source>
        <strain evidence="13 14">HAMBI_3031</strain>
    </source>
</reference>
<dbReference type="InterPro" id="IPR003593">
    <property type="entry name" value="AAA+_ATPase"/>
</dbReference>
<dbReference type="InterPro" id="IPR027417">
    <property type="entry name" value="P-loop_NTPase"/>
</dbReference>
<dbReference type="Proteomes" id="UP001325680">
    <property type="component" value="Chromosome"/>
</dbReference>
<evidence type="ECO:0000256" key="7">
    <source>
        <dbReference type="ARBA" id="ARBA00023136"/>
    </source>
</evidence>
<evidence type="ECO:0000313" key="13">
    <source>
        <dbReference type="EMBL" id="WQD38100.1"/>
    </source>
</evidence>
<dbReference type="InterPro" id="IPR003439">
    <property type="entry name" value="ABC_transporter-like_ATP-bd"/>
</dbReference>
<protein>
    <submittedName>
        <fullName evidence="13">Peptidase domain-containing ABC transporter</fullName>
    </submittedName>
</protein>
<dbReference type="PROSITE" id="PS50990">
    <property type="entry name" value="PEPTIDASE_C39"/>
    <property type="match status" value="1"/>
</dbReference>
<dbReference type="PROSITE" id="PS50929">
    <property type="entry name" value="ABC_TM1F"/>
    <property type="match status" value="1"/>
</dbReference>
<dbReference type="Gene3D" id="3.40.50.300">
    <property type="entry name" value="P-loop containing nucleotide triphosphate hydrolases"/>
    <property type="match status" value="1"/>
</dbReference>
<keyword evidence="5" id="KW-0653">Protein transport</keyword>
<feature type="transmembrane region" description="Helical" evidence="9">
    <location>
        <begin position="435"/>
        <end position="462"/>
    </location>
</feature>
<dbReference type="Pfam" id="PF03412">
    <property type="entry name" value="Peptidase_C39"/>
    <property type="match status" value="1"/>
</dbReference>
<dbReference type="PROSITE" id="PS50893">
    <property type="entry name" value="ABC_TRANSPORTER_2"/>
    <property type="match status" value="1"/>
</dbReference>
<feature type="transmembrane region" description="Helical" evidence="9">
    <location>
        <begin position="319"/>
        <end position="337"/>
    </location>
</feature>
<keyword evidence="6 9" id="KW-1133">Transmembrane helix</keyword>
<evidence type="ECO:0000256" key="1">
    <source>
        <dbReference type="ARBA" id="ARBA00004651"/>
    </source>
</evidence>
<dbReference type="InterPro" id="IPR005074">
    <property type="entry name" value="Peptidase_C39"/>
</dbReference>
<dbReference type="PANTHER" id="PTHR24221">
    <property type="entry name" value="ATP-BINDING CASSETTE SUB-FAMILY B"/>
    <property type="match status" value="1"/>
</dbReference>
<feature type="domain" description="ABC transporter" evidence="10">
    <location>
        <begin position="495"/>
        <end position="731"/>
    </location>
</feature>
<dbReference type="InterPro" id="IPR011527">
    <property type="entry name" value="ABC1_TM_dom"/>
</dbReference>
<dbReference type="Pfam" id="PF00664">
    <property type="entry name" value="ABC_membrane"/>
    <property type="match status" value="1"/>
</dbReference>
<dbReference type="SUPFAM" id="SSF52540">
    <property type="entry name" value="P-loop containing nucleoside triphosphate hydrolases"/>
    <property type="match status" value="1"/>
</dbReference>
<keyword evidence="4" id="KW-0067">ATP-binding</keyword>
<name>A0ABZ0W7K3_9BACT</name>
<dbReference type="InterPro" id="IPR017871">
    <property type="entry name" value="ABC_transporter-like_CS"/>
</dbReference>
<dbReference type="Gene3D" id="1.20.1560.10">
    <property type="entry name" value="ABC transporter type 1, transmembrane domain"/>
    <property type="match status" value="1"/>
</dbReference>
<keyword evidence="7 9" id="KW-0472">Membrane</keyword>
<feature type="domain" description="ABC transmembrane type-1" evidence="11">
    <location>
        <begin position="184"/>
        <end position="464"/>
    </location>
</feature>
<feature type="domain" description="Peptidase C39" evidence="12">
    <location>
        <begin position="16"/>
        <end position="150"/>
    </location>
</feature>
<keyword evidence="3" id="KW-0547">Nucleotide-binding</keyword>
<feature type="transmembrane region" description="Helical" evidence="9">
    <location>
        <begin position="405"/>
        <end position="429"/>
    </location>
</feature>
<evidence type="ECO:0000256" key="5">
    <source>
        <dbReference type="ARBA" id="ARBA00022927"/>
    </source>
</evidence>
<feature type="transmembrane region" description="Helical" evidence="9">
    <location>
        <begin position="292"/>
        <end position="313"/>
    </location>
</feature>
<evidence type="ECO:0000313" key="14">
    <source>
        <dbReference type="Proteomes" id="UP001325680"/>
    </source>
</evidence>
<evidence type="ECO:0000256" key="6">
    <source>
        <dbReference type="ARBA" id="ARBA00022989"/>
    </source>
</evidence>
<dbReference type="SUPFAM" id="SSF90123">
    <property type="entry name" value="ABC transporter transmembrane region"/>
    <property type="match status" value="1"/>
</dbReference>
<dbReference type="InterPro" id="IPR036640">
    <property type="entry name" value="ABC1_TM_sf"/>
</dbReference>
<keyword evidence="2 9" id="KW-0812">Transmembrane</keyword>
<evidence type="ECO:0000259" key="10">
    <source>
        <dbReference type="PROSITE" id="PS50893"/>
    </source>
</evidence>
<feature type="transmembrane region" description="Helical" evidence="9">
    <location>
        <begin position="181"/>
        <end position="203"/>
    </location>
</feature>
<evidence type="ECO:0000256" key="9">
    <source>
        <dbReference type="SAM" id="Phobius"/>
    </source>
</evidence>
<dbReference type="CDD" id="cd18570">
    <property type="entry name" value="ABC_6TM_PCAT1_LagD_like"/>
    <property type="match status" value="1"/>
</dbReference>
<dbReference type="InterPro" id="IPR039421">
    <property type="entry name" value="Type_1_exporter"/>
</dbReference>
<dbReference type="PANTHER" id="PTHR24221:SF654">
    <property type="entry name" value="ATP-BINDING CASSETTE SUB-FAMILY B MEMBER 6"/>
    <property type="match status" value="1"/>
</dbReference>